<sequence length="567" mass="63228">MPASPRLGSGTHSKIPRPTRRGSTSSDISGFEVPIQRSQSHSVLPQSSGYRPRPVPLNGTTYSAPWKRYVVHCPPPITDPGEYLTPTQRAHRENRELKLRIRRLEKEISRTSAQLESAASTILPTHCPSCGARILPETPHNTPKHSHTPTVTSAADNASTNTTGSTADSGHFEEGAPSSPEDSFQLMHPPVLGEGNRNGSRSPASPSLSHQEDGFPSLMLESVWEENDSNASEMMPSFNRPVATATAEDTIHQLLSQLREINQEYFAMRRKCIAAEDEARNLALQVADLQAELEKQKEQNRKSEEKVQSLETLLQQEQSRLEQADQEARNLHQRVQEMESVLRAEQDERKRHLAAETRQLVQRVHDVETLLEKEKAERKKTLSQDARQLTQRVRDLENLAEGLQEKGRQMIQRLEAKNDEIKRMKVSERDFLESLRQAISPKAPPSEDVPGVFKPSAPPSPSSSRNTPERSSVSPTPVTTAPTPGTTAPNLHRGFGEGRVVEAKPISKKDTLEATPNELLFGFLKSAVYYLIMDRENQENHLRAILGILGFSAAEKALLLDRWFQGG</sequence>
<feature type="region of interest" description="Disordered" evidence="2">
    <location>
        <begin position="135"/>
        <end position="213"/>
    </location>
</feature>
<proteinExistence type="predicted"/>
<dbReference type="AlphaFoldDB" id="A0A7R8ZK54"/>
<gene>
    <name evidence="3" type="ORF">CTOB1V02_LOCUS1123</name>
</gene>
<feature type="region of interest" description="Disordered" evidence="2">
    <location>
        <begin position="1"/>
        <end position="57"/>
    </location>
</feature>
<evidence type="ECO:0000313" key="3">
    <source>
        <dbReference type="EMBL" id="CAD7223129.1"/>
    </source>
</evidence>
<feature type="coiled-coil region" evidence="1">
    <location>
        <begin position="379"/>
        <end position="424"/>
    </location>
</feature>
<feature type="compositionally biased region" description="Polar residues" evidence="2">
    <location>
        <begin position="197"/>
        <end position="209"/>
    </location>
</feature>
<name>A0A7R8ZK54_9CRUS</name>
<feature type="coiled-coil region" evidence="1">
    <location>
        <begin position="87"/>
        <end position="121"/>
    </location>
</feature>
<reference evidence="3" key="1">
    <citation type="submission" date="2020-11" db="EMBL/GenBank/DDBJ databases">
        <authorList>
            <person name="Tran Van P."/>
        </authorList>
    </citation>
    <scope>NUCLEOTIDE SEQUENCE</scope>
</reference>
<protein>
    <submittedName>
        <fullName evidence="3">Uncharacterized protein</fullName>
    </submittedName>
</protein>
<organism evidence="3">
    <name type="scientific">Cyprideis torosa</name>
    <dbReference type="NCBI Taxonomy" id="163714"/>
    <lineage>
        <taxon>Eukaryota</taxon>
        <taxon>Metazoa</taxon>
        <taxon>Ecdysozoa</taxon>
        <taxon>Arthropoda</taxon>
        <taxon>Crustacea</taxon>
        <taxon>Oligostraca</taxon>
        <taxon>Ostracoda</taxon>
        <taxon>Podocopa</taxon>
        <taxon>Podocopida</taxon>
        <taxon>Cytherocopina</taxon>
        <taxon>Cytheroidea</taxon>
        <taxon>Cytherideidae</taxon>
        <taxon>Cyprideis</taxon>
    </lineage>
</organism>
<feature type="compositionally biased region" description="Low complexity" evidence="2">
    <location>
        <begin position="152"/>
        <end position="169"/>
    </location>
</feature>
<accession>A0A7R8ZK54</accession>
<dbReference type="OrthoDB" id="5807119at2759"/>
<evidence type="ECO:0000256" key="1">
    <source>
        <dbReference type="SAM" id="Coils"/>
    </source>
</evidence>
<feature type="compositionally biased region" description="Low complexity" evidence="2">
    <location>
        <begin position="462"/>
        <end position="489"/>
    </location>
</feature>
<feature type="compositionally biased region" description="Polar residues" evidence="2">
    <location>
        <begin position="36"/>
        <end position="49"/>
    </location>
</feature>
<feature type="coiled-coil region" evidence="1">
    <location>
        <begin position="244"/>
        <end position="348"/>
    </location>
</feature>
<dbReference type="EMBL" id="OB660156">
    <property type="protein sequence ID" value="CAD7223129.1"/>
    <property type="molecule type" value="Genomic_DNA"/>
</dbReference>
<feature type="region of interest" description="Disordered" evidence="2">
    <location>
        <begin position="438"/>
        <end position="498"/>
    </location>
</feature>
<evidence type="ECO:0000256" key="2">
    <source>
        <dbReference type="SAM" id="MobiDB-lite"/>
    </source>
</evidence>
<keyword evidence="1" id="KW-0175">Coiled coil</keyword>